<proteinExistence type="predicted"/>
<dbReference type="Proteomes" id="UP000680866">
    <property type="component" value="Chromosome"/>
</dbReference>
<accession>A0A810MUF1</accession>
<name>A0A810MUF1_9ACTN</name>
<dbReference type="InterPro" id="IPR009319">
    <property type="entry name" value="Phage_A118_VSP1"/>
</dbReference>
<evidence type="ECO:0000313" key="3">
    <source>
        <dbReference type="Proteomes" id="UP000680866"/>
    </source>
</evidence>
<organism evidence="2 3">
    <name type="scientific">Polymorphospora rubra</name>
    <dbReference type="NCBI Taxonomy" id="338584"/>
    <lineage>
        <taxon>Bacteria</taxon>
        <taxon>Bacillati</taxon>
        <taxon>Actinomycetota</taxon>
        <taxon>Actinomycetes</taxon>
        <taxon>Micromonosporales</taxon>
        <taxon>Micromonosporaceae</taxon>
        <taxon>Polymorphospora</taxon>
    </lineage>
</organism>
<evidence type="ECO:0008006" key="4">
    <source>
        <dbReference type="Google" id="ProtNLM"/>
    </source>
</evidence>
<dbReference type="RefSeq" id="WP_212822302.1">
    <property type="nucleotide sequence ID" value="NZ_AP023359.1"/>
</dbReference>
<dbReference type="AlphaFoldDB" id="A0A810MUF1"/>
<evidence type="ECO:0000313" key="2">
    <source>
        <dbReference type="EMBL" id="BCJ64140.1"/>
    </source>
</evidence>
<dbReference type="EMBL" id="AP023359">
    <property type="protein sequence ID" value="BCJ64140.1"/>
    <property type="molecule type" value="Genomic_DNA"/>
</dbReference>
<gene>
    <name evidence="2" type="ORF">Prubr_11610</name>
</gene>
<dbReference type="KEGG" id="pry:Prubr_11610"/>
<protein>
    <recommendedName>
        <fullName evidence="4">Minor capsid protein</fullName>
    </recommendedName>
</protein>
<dbReference type="Pfam" id="PF06152">
    <property type="entry name" value="Phage_min_cap2"/>
    <property type="match status" value="1"/>
</dbReference>
<dbReference type="GO" id="GO:0005198">
    <property type="term" value="F:structural molecule activity"/>
    <property type="evidence" value="ECO:0007669"/>
    <property type="project" value="InterPro"/>
</dbReference>
<feature type="region of interest" description="Disordered" evidence="1">
    <location>
        <begin position="288"/>
        <end position="313"/>
    </location>
</feature>
<feature type="region of interest" description="Disordered" evidence="1">
    <location>
        <begin position="353"/>
        <end position="378"/>
    </location>
</feature>
<evidence type="ECO:0000256" key="1">
    <source>
        <dbReference type="SAM" id="MobiDB-lite"/>
    </source>
</evidence>
<feature type="compositionally biased region" description="Basic and acidic residues" evidence="1">
    <location>
        <begin position="353"/>
        <end position="364"/>
    </location>
</feature>
<reference evidence="2" key="1">
    <citation type="submission" date="2020-08" db="EMBL/GenBank/DDBJ databases">
        <title>Whole genome shotgun sequence of Polymorphospora rubra NBRC 101157.</title>
        <authorList>
            <person name="Komaki H."/>
            <person name="Tamura T."/>
        </authorList>
    </citation>
    <scope>NUCLEOTIDE SEQUENCE</scope>
    <source>
        <strain evidence="2">NBRC 101157</strain>
    </source>
</reference>
<sequence length="378" mass="41313">MTPEQVDAVSRSTVDLYRAAELAILRLITSYLSRGIDSPTWAEERYAALRSLREAAEAILTQVAADSVGTMTGAVAKAYRTGHGAALTDLPEDAAVRLAAQQAAVAVVTRTAAVESLASALVADVGARHSNVLRHVTDVYRGVIQQAAAVSIAGGQTRRQASQFAFQRFVDQGVTSFTDSIGRRWRLSTYAEMGVRTVTQRAAVQGQTDRLQSLGLDLVQISDSPRECPRCEPWEGKILSISGRLRGRVQVQSAVSNEMVWIYVAGSLAEARAAGLFHPNCTHSARSYLPGVTRRPARPTPNPAGYEAKQRQREIERQIRKWKEREESALDPAAAATARTKVRQWQKAMRDHLTANPELKRLPYREQIGAGSVPSRTS</sequence>
<keyword evidence="3" id="KW-1185">Reference proteome</keyword>